<evidence type="ECO:0000313" key="2">
    <source>
        <dbReference type="Proteomes" id="UP001163603"/>
    </source>
</evidence>
<keyword evidence="2" id="KW-1185">Reference proteome</keyword>
<comment type="caution">
    <text evidence="1">The sequence shown here is derived from an EMBL/GenBank/DDBJ whole genome shotgun (WGS) entry which is preliminary data.</text>
</comment>
<sequence length="325" mass="37113">MPRRRGEDEDDMTMWQMRTMTRKRKIMTMRIKITAAAAVGESIRRRDGTGRSFSIWRHKRRGGRRRRGRHLFLNLSDLKTKRKKKETAQVRPILSSSGPPTASPAPPTAFSDSTGLRCLGSFRGSWRQFWSVVVILSSDFFNCCPCPMLFVGIVGFLGDHACYRWFLLWCIVGCLVSLRCGGVKLPRLPWCFLSSNLRNHDIGKQTHAYLLRHGIQFEGTESYLIDRYAKSGLIRASQQNFERNHTGDTDQATWNAMIAGYTRNGLVEEAFITFRQMFEQNVTPNVVNIASVLPACNPMGNIELAIWASNFMDFLSPICWTKMSL</sequence>
<reference evidence="2" key="1">
    <citation type="journal article" date="2023" name="G3 (Bethesda)">
        <title>Genome assembly and association tests identify interacting loci associated with vigor, precocity, and sex in interspecific pistachio rootstocks.</title>
        <authorList>
            <person name="Palmer W."/>
            <person name="Jacygrad E."/>
            <person name="Sagayaradj S."/>
            <person name="Cavanaugh K."/>
            <person name="Han R."/>
            <person name="Bertier L."/>
            <person name="Beede B."/>
            <person name="Kafkas S."/>
            <person name="Golino D."/>
            <person name="Preece J."/>
            <person name="Michelmore R."/>
        </authorList>
    </citation>
    <scope>NUCLEOTIDE SEQUENCE [LARGE SCALE GENOMIC DNA]</scope>
</reference>
<organism evidence="1 2">
    <name type="scientific">Pistacia integerrima</name>
    <dbReference type="NCBI Taxonomy" id="434235"/>
    <lineage>
        <taxon>Eukaryota</taxon>
        <taxon>Viridiplantae</taxon>
        <taxon>Streptophyta</taxon>
        <taxon>Embryophyta</taxon>
        <taxon>Tracheophyta</taxon>
        <taxon>Spermatophyta</taxon>
        <taxon>Magnoliopsida</taxon>
        <taxon>eudicotyledons</taxon>
        <taxon>Gunneridae</taxon>
        <taxon>Pentapetalae</taxon>
        <taxon>rosids</taxon>
        <taxon>malvids</taxon>
        <taxon>Sapindales</taxon>
        <taxon>Anacardiaceae</taxon>
        <taxon>Pistacia</taxon>
    </lineage>
</organism>
<dbReference type="Proteomes" id="UP001163603">
    <property type="component" value="Chromosome 9"/>
</dbReference>
<accession>A0ACC0Y3M4</accession>
<gene>
    <name evidence="1" type="ORF">Pint_36513</name>
</gene>
<protein>
    <submittedName>
        <fullName evidence="1">Uncharacterized protein</fullName>
    </submittedName>
</protein>
<evidence type="ECO:0000313" key="1">
    <source>
        <dbReference type="EMBL" id="KAJ0028330.1"/>
    </source>
</evidence>
<name>A0ACC0Y3M4_9ROSI</name>
<dbReference type="EMBL" id="CM047744">
    <property type="protein sequence ID" value="KAJ0028330.1"/>
    <property type="molecule type" value="Genomic_DNA"/>
</dbReference>
<proteinExistence type="predicted"/>